<sequence length="103" mass="11906">MQAKIRKIEEKYKREVLDFRPGDTIAVHLSVHEGGRERTQVFKGVVLRRKGGGIRESFTVRKVSFGIGVERTFPLHSPLIKKMEMIKRGRARRANLSYLRNEG</sequence>
<dbReference type="NCBIfam" id="TIGR01024">
    <property type="entry name" value="rplS_bact"/>
    <property type="match status" value="1"/>
</dbReference>
<organism evidence="5 6">
    <name type="scientific">Aerophobetes bacterium</name>
    <dbReference type="NCBI Taxonomy" id="2030807"/>
    <lineage>
        <taxon>Bacteria</taxon>
        <taxon>Candidatus Aerophobota</taxon>
    </lineage>
</organism>
<keyword evidence="3 4" id="KW-0687">Ribonucleoprotein</keyword>
<comment type="similarity">
    <text evidence="1 4">Belongs to the bacterial ribosomal protein bL19 family.</text>
</comment>
<dbReference type="InterPro" id="IPR001857">
    <property type="entry name" value="Ribosomal_bL19"/>
</dbReference>
<dbReference type="Gene3D" id="2.30.30.790">
    <property type="match status" value="1"/>
</dbReference>
<gene>
    <name evidence="5" type="primary">rplS</name>
    <name evidence="5" type="ORF">DRZ78_00545</name>
</gene>
<dbReference type="InterPro" id="IPR008991">
    <property type="entry name" value="Translation_prot_SH3-like_sf"/>
</dbReference>
<dbReference type="SUPFAM" id="SSF50104">
    <property type="entry name" value="Translation proteins SH3-like domain"/>
    <property type="match status" value="1"/>
</dbReference>
<evidence type="ECO:0000256" key="4">
    <source>
        <dbReference type="RuleBase" id="RU000559"/>
    </source>
</evidence>
<dbReference type="GO" id="GO:0022625">
    <property type="term" value="C:cytosolic large ribosomal subunit"/>
    <property type="evidence" value="ECO:0007669"/>
    <property type="project" value="TreeGrafter"/>
</dbReference>
<proteinExistence type="inferred from homology"/>
<comment type="caution">
    <text evidence="5">The sequence shown here is derived from an EMBL/GenBank/DDBJ whole genome shotgun (WGS) entry which is preliminary data.</text>
</comment>
<evidence type="ECO:0000256" key="2">
    <source>
        <dbReference type="ARBA" id="ARBA00022980"/>
    </source>
</evidence>
<dbReference type="PRINTS" id="PR00061">
    <property type="entry name" value="RIBOSOMALL19"/>
</dbReference>
<dbReference type="Pfam" id="PF01245">
    <property type="entry name" value="Ribosomal_L19"/>
    <property type="match status" value="1"/>
</dbReference>
<dbReference type="Proteomes" id="UP000277457">
    <property type="component" value="Unassembled WGS sequence"/>
</dbReference>
<dbReference type="EMBL" id="QMPY01000010">
    <property type="protein sequence ID" value="RLE08724.1"/>
    <property type="molecule type" value="Genomic_DNA"/>
</dbReference>
<evidence type="ECO:0000256" key="3">
    <source>
        <dbReference type="ARBA" id="ARBA00023274"/>
    </source>
</evidence>
<dbReference type="AlphaFoldDB" id="A0A662D6Z2"/>
<evidence type="ECO:0000313" key="5">
    <source>
        <dbReference type="EMBL" id="RLE08724.1"/>
    </source>
</evidence>
<dbReference type="PANTHER" id="PTHR15680:SF9">
    <property type="entry name" value="LARGE RIBOSOMAL SUBUNIT PROTEIN BL19M"/>
    <property type="match status" value="1"/>
</dbReference>
<dbReference type="PANTHER" id="PTHR15680">
    <property type="entry name" value="RIBOSOMAL PROTEIN L19"/>
    <property type="match status" value="1"/>
</dbReference>
<reference evidence="5 6" key="1">
    <citation type="submission" date="2018-06" db="EMBL/GenBank/DDBJ databases">
        <title>Extensive metabolic versatility and redundancy in microbially diverse, dynamic hydrothermal sediments.</title>
        <authorList>
            <person name="Dombrowski N."/>
            <person name="Teske A."/>
            <person name="Baker B.J."/>
        </authorList>
    </citation>
    <scope>NUCLEOTIDE SEQUENCE [LARGE SCALE GENOMIC DNA]</scope>
    <source>
        <strain evidence="5">B7_G13</strain>
    </source>
</reference>
<evidence type="ECO:0000313" key="6">
    <source>
        <dbReference type="Proteomes" id="UP000277457"/>
    </source>
</evidence>
<dbReference type="GO" id="GO:0003735">
    <property type="term" value="F:structural constituent of ribosome"/>
    <property type="evidence" value="ECO:0007669"/>
    <property type="project" value="InterPro"/>
</dbReference>
<dbReference type="GO" id="GO:0006412">
    <property type="term" value="P:translation"/>
    <property type="evidence" value="ECO:0007669"/>
    <property type="project" value="InterPro"/>
</dbReference>
<name>A0A662D6Z2_UNCAE</name>
<protein>
    <recommendedName>
        <fullName evidence="4">50S ribosomal protein L19</fullName>
    </recommendedName>
</protein>
<comment type="function">
    <text evidence="4">This protein is located at the 30S-50S ribosomal subunit interface and may play a role in the structure and function of the aminoacyl-tRNA binding site.</text>
</comment>
<keyword evidence="2 5" id="KW-0689">Ribosomal protein</keyword>
<evidence type="ECO:0000256" key="1">
    <source>
        <dbReference type="ARBA" id="ARBA00005781"/>
    </source>
</evidence>
<dbReference type="PIRSF" id="PIRSF002191">
    <property type="entry name" value="Ribosomal_L19"/>
    <property type="match status" value="1"/>
</dbReference>
<accession>A0A662D6Z2</accession>
<dbReference type="InterPro" id="IPR038657">
    <property type="entry name" value="Ribosomal_bL19_sf"/>
</dbReference>